<evidence type="ECO:0008006" key="3">
    <source>
        <dbReference type="Google" id="ProtNLM"/>
    </source>
</evidence>
<accession>A0ABV3YUA7</accession>
<organism evidence="1 2">
    <name type="scientific">Pseudomonas zhanjiangensis</name>
    <dbReference type="NCBI Taxonomy" id="3239015"/>
    <lineage>
        <taxon>Bacteria</taxon>
        <taxon>Pseudomonadati</taxon>
        <taxon>Pseudomonadota</taxon>
        <taxon>Gammaproteobacteria</taxon>
        <taxon>Pseudomonadales</taxon>
        <taxon>Pseudomonadaceae</taxon>
        <taxon>Pseudomonas</taxon>
    </lineage>
</organism>
<proteinExistence type="predicted"/>
<dbReference type="Gene3D" id="2.60.120.620">
    <property type="entry name" value="q2cbj1_9rhob like domain"/>
    <property type="match status" value="1"/>
</dbReference>
<evidence type="ECO:0000313" key="2">
    <source>
        <dbReference type="Proteomes" id="UP001560296"/>
    </source>
</evidence>
<name>A0ABV3YUA7_9PSED</name>
<evidence type="ECO:0000313" key="1">
    <source>
        <dbReference type="EMBL" id="MEX6502160.1"/>
    </source>
</evidence>
<comment type="caution">
    <text evidence="1">The sequence shown here is derived from an EMBL/GenBank/DDBJ whole genome shotgun (WGS) entry which is preliminary data.</text>
</comment>
<sequence length="329" mass="37185">MTEVQVPVSNVVTSTGAGLGRVSRLLRSLTAQPGYTLMRGMARFAWLRQLVTTARRSVHARSRVVYRRQCEARIQDTLFPRLDTARLVKELKESGLAFGLKLPPEIVAAISQYAEKTPCYADRQASCGFTLDQRSEAERILGKPILLAQYFNTIEACPEIAKLATDPVLQTIACDYLGSVPTFVGANLWWTFPVDALASDRDRHAHLFHRDVDDFRFFKFFFYLTDVALGDGAHVCVSGSHQRPPKLSFSDRWNIRRYTDQEITGQYHAVDIHEICGTAGEGFAENTLCIHKGRTPTKAPRLLLQLQYALFDYGAMHDRREDSILRMLL</sequence>
<dbReference type="Proteomes" id="UP001560296">
    <property type="component" value="Unassembled WGS sequence"/>
</dbReference>
<protein>
    <recommendedName>
        <fullName evidence="3">Phytanoyl-CoA dioxygenase (PhyH)</fullName>
    </recommendedName>
</protein>
<dbReference type="EMBL" id="JBFTEG010000005">
    <property type="protein sequence ID" value="MEX6502160.1"/>
    <property type="molecule type" value="Genomic_DNA"/>
</dbReference>
<keyword evidence="2" id="KW-1185">Reference proteome</keyword>
<reference evidence="1 2" key="1">
    <citation type="submission" date="2024-07" db="EMBL/GenBank/DDBJ databases">
        <authorList>
            <person name="Li M."/>
        </authorList>
    </citation>
    <scope>NUCLEOTIDE SEQUENCE [LARGE SCALE GENOMIC DNA]</scope>
    <source>
        <strain evidence="1 2">25A3E</strain>
    </source>
</reference>
<gene>
    <name evidence="1" type="ORF">AB5S05_08820</name>
</gene>
<dbReference type="SUPFAM" id="SSF51197">
    <property type="entry name" value="Clavaminate synthase-like"/>
    <property type="match status" value="1"/>
</dbReference>